<protein>
    <submittedName>
        <fullName evidence="10">Uncharacterized protein</fullName>
    </submittedName>
</protein>
<dbReference type="InterPro" id="IPR022357">
    <property type="entry name" value="MIP_CS"/>
</dbReference>
<name>A0A835BK14_9POAL</name>
<evidence type="ECO:0000313" key="10">
    <source>
        <dbReference type="EMBL" id="KAF8702378.1"/>
    </source>
</evidence>
<feature type="transmembrane region" description="Helical" evidence="9">
    <location>
        <begin position="98"/>
        <end position="124"/>
    </location>
</feature>
<dbReference type="PRINTS" id="PR00783">
    <property type="entry name" value="MINTRINSICP"/>
</dbReference>
<gene>
    <name evidence="10" type="ORF">HU200_032752</name>
</gene>
<feature type="transmembrane region" description="Helical" evidence="9">
    <location>
        <begin position="21"/>
        <end position="41"/>
    </location>
</feature>
<dbReference type="InterPro" id="IPR034294">
    <property type="entry name" value="Aquaporin_transptr"/>
</dbReference>
<dbReference type="Pfam" id="PF00230">
    <property type="entry name" value="MIP"/>
    <property type="match status" value="2"/>
</dbReference>
<accession>A0A835BK14</accession>
<evidence type="ECO:0000313" key="11">
    <source>
        <dbReference type="Proteomes" id="UP000636709"/>
    </source>
</evidence>
<evidence type="ECO:0000256" key="6">
    <source>
        <dbReference type="ARBA" id="ARBA00022989"/>
    </source>
</evidence>
<dbReference type="NCBIfam" id="TIGR00861">
    <property type="entry name" value="MIP"/>
    <property type="match status" value="1"/>
</dbReference>
<dbReference type="OrthoDB" id="3222at2759"/>
<evidence type="ECO:0000256" key="9">
    <source>
        <dbReference type="SAM" id="Phobius"/>
    </source>
</evidence>
<evidence type="ECO:0000256" key="1">
    <source>
        <dbReference type="ARBA" id="ARBA00004128"/>
    </source>
</evidence>
<feature type="transmembrane region" description="Helical" evidence="9">
    <location>
        <begin position="412"/>
        <end position="433"/>
    </location>
</feature>
<dbReference type="GO" id="GO:0015250">
    <property type="term" value="F:water channel activity"/>
    <property type="evidence" value="ECO:0007669"/>
    <property type="project" value="TreeGrafter"/>
</dbReference>
<comment type="similarity">
    <text evidence="8">Belongs to the MIP/aquaporin (TC 1.A.8) family. TIP (TC 1.A.8.10) subfamily.</text>
</comment>
<dbReference type="PROSITE" id="PS00221">
    <property type="entry name" value="MIP"/>
    <property type="match status" value="2"/>
</dbReference>
<evidence type="ECO:0000256" key="3">
    <source>
        <dbReference type="ARBA" id="ARBA00022554"/>
    </source>
</evidence>
<dbReference type="SUPFAM" id="SSF81338">
    <property type="entry name" value="Aquaporin-like"/>
    <property type="match status" value="2"/>
</dbReference>
<dbReference type="CDD" id="cd00333">
    <property type="entry name" value="MIP"/>
    <property type="match status" value="1"/>
</dbReference>
<keyword evidence="2" id="KW-0813">Transport</keyword>
<dbReference type="EMBL" id="JACEFO010001785">
    <property type="protein sequence ID" value="KAF8702378.1"/>
    <property type="molecule type" value="Genomic_DNA"/>
</dbReference>
<reference evidence="10" key="1">
    <citation type="submission" date="2020-07" db="EMBL/GenBank/DDBJ databases">
        <title>Genome sequence and genetic diversity analysis of an under-domesticated orphan crop, white fonio (Digitaria exilis).</title>
        <authorList>
            <person name="Bennetzen J.L."/>
            <person name="Chen S."/>
            <person name="Ma X."/>
            <person name="Wang X."/>
            <person name="Yssel A.E.J."/>
            <person name="Chaluvadi S.R."/>
            <person name="Johnson M."/>
            <person name="Gangashetty P."/>
            <person name="Hamidou F."/>
            <person name="Sanogo M.D."/>
            <person name="Zwaenepoel A."/>
            <person name="Wallace J."/>
            <person name="Van De Peer Y."/>
            <person name="Van Deynze A."/>
        </authorList>
    </citation>
    <scope>NUCLEOTIDE SEQUENCE</scope>
    <source>
        <tissue evidence="10">Leaves</tissue>
    </source>
</reference>
<dbReference type="GO" id="GO:0009705">
    <property type="term" value="C:plant-type vacuole membrane"/>
    <property type="evidence" value="ECO:0007669"/>
    <property type="project" value="TreeGrafter"/>
</dbReference>
<evidence type="ECO:0000256" key="4">
    <source>
        <dbReference type="ARBA" id="ARBA00022692"/>
    </source>
</evidence>
<evidence type="ECO:0000256" key="8">
    <source>
        <dbReference type="ARBA" id="ARBA00038477"/>
    </source>
</evidence>
<evidence type="ECO:0000256" key="2">
    <source>
        <dbReference type="ARBA" id="ARBA00022448"/>
    </source>
</evidence>
<feature type="transmembrane region" description="Helical" evidence="9">
    <location>
        <begin position="216"/>
        <end position="241"/>
    </location>
</feature>
<evidence type="ECO:0000256" key="7">
    <source>
        <dbReference type="ARBA" id="ARBA00023136"/>
    </source>
</evidence>
<keyword evidence="5" id="KW-0677">Repeat</keyword>
<dbReference type="PANTHER" id="PTHR45665">
    <property type="entry name" value="AQUAPORIN-8"/>
    <property type="match status" value="1"/>
</dbReference>
<dbReference type="PANTHER" id="PTHR45665:SF37">
    <property type="entry name" value="AQUAPORIN TIP2-3-RELATED"/>
    <property type="match status" value="1"/>
</dbReference>
<feature type="transmembrane region" description="Helical" evidence="9">
    <location>
        <begin position="347"/>
        <end position="368"/>
    </location>
</feature>
<comment type="caution">
    <text evidence="10">The sequence shown here is derived from an EMBL/GenBank/DDBJ whole genome shotgun (WGS) entry which is preliminary data.</text>
</comment>
<feature type="transmembrane region" description="Helical" evidence="9">
    <location>
        <begin position="56"/>
        <end position="77"/>
    </location>
</feature>
<organism evidence="10 11">
    <name type="scientific">Digitaria exilis</name>
    <dbReference type="NCBI Taxonomy" id="1010633"/>
    <lineage>
        <taxon>Eukaryota</taxon>
        <taxon>Viridiplantae</taxon>
        <taxon>Streptophyta</taxon>
        <taxon>Embryophyta</taxon>
        <taxon>Tracheophyta</taxon>
        <taxon>Spermatophyta</taxon>
        <taxon>Magnoliopsida</taxon>
        <taxon>Liliopsida</taxon>
        <taxon>Poales</taxon>
        <taxon>Poaceae</taxon>
        <taxon>PACMAD clade</taxon>
        <taxon>Panicoideae</taxon>
        <taxon>Panicodae</taxon>
        <taxon>Paniceae</taxon>
        <taxon>Anthephorinae</taxon>
        <taxon>Digitaria</taxon>
    </lineage>
</organism>
<dbReference type="FunFam" id="1.20.1080.10:FF:000017">
    <property type="entry name" value="Probable aquaporin TIP5-1"/>
    <property type="match status" value="1"/>
</dbReference>
<evidence type="ECO:0000256" key="5">
    <source>
        <dbReference type="ARBA" id="ARBA00022737"/>
    </source>
</evidence>
<proteinExistence type="inferred from homology"/>
<keyword evidence="3" id="KW-0926">Vacuole</keyword>
<sequence length="590" mass="60218">MVKLAFGSFGDSFSAASLRAYVAEFIATLLFVFAGVGFFYLEHHLSNNLGGALDPAGLVAIAIAHAFALFVGVSMAANISGGHLNPAVTFGLAVGGHITILTGLFYWVAQLLGASVACLLLQFVTHGKAIPTHGVSGISEIEGVVMEIVITFALVYTVYATAADPKKGSLGTIAPIAIGFIVGANILAAGPFSGGSMNPARSFGPAVAAGSFAGNWVYWVGPLIGGGLAGLVYGDVFIASYQPVSQQDIKSGVVVPDPIRRVNFINVTTTTPRVAPFDSIGTRLLPRYKIRDGLHNTLPAESVREPHYAPLNCKFATANNSCGPAMAASSNLLVHLRRCVSPPSLRAYCAEFIATFLFVFTAVGSTISARMVTPDVASDAASLVATGVAQALGLFAAVLISADVSGGHANPAVTFAFAIGGHIGAASAIFYWASQMLGSVFACLVLHYISAGQARRADDEDRGGDDGAVLTFMVVYTAHAAGDLRGGGGGKRRGFAATALGAVAVGSVTGACVLSAGSLTGASMNPARSFGPAVVSGDYKNQAVYWAGPMIGAAVAALAHQILACPTTTTTDAAATEPSSRHGNVETVVV</sequence>
<comment type="subcellular location">
    <subcellularLocation>
        <location evidence="1">Vacuole membrane</location>
        <topology evidence="1">Multi-pass membrane protein</topology>
    </subcellularLocation>
</comment>
<feature type="transmembrane region" description="Helical" evidence="9">
    <location>
        <begin position="144"/>
        <end position="162"/>
    </location>
</feature>
<keyword evidence="11" id="KW-1185">Reference proteome</keyword>
<dbReference type="InterPro" id="IPR023271">
    <property type="entry name" value="Aquaporin-like"/>
</dbReference>
<dbReference type="Proteomes" id="UP000636709">
    <property type="component" value="Unassembled WGS sequence"/>
</dbReference>
<keyword evidence="7 9" id="KW-0472">Membrane</keyword>
<feature type="transmembrane region" description="Helical" evidence="9">
    <location>
        <begin position="380"/>
        <end position="400"/>
    </location>
</feature>
<dbReference type="InterPro" id="IPR000425">
    <property type="entry name" value="MIP"/>
</dbReference>
<dbReference type="FunFam" id="1.20.1080.10:FF:000002">
    <property type="entry name" value="Probable aquaporin TIP1-1"/>
    <property type="match status" value="1"/>
</dbReference>
<feature type="transmembrane region" description="Helical" evidence="9">
    <location>
        <begin position="174"/>
        <end position="196"/>
    </location>
</feature>
<keyword evidence="6 9" id="KW-1133">Transmembrane helix</keyword>
<dbReference type="AlphaFoldDB" id="A0A835BK14"/>
<keyword evidence="4 9" id="KW-0812">Transmembrane</keyword>
<dbReference type="Gene3D" id="1.20.1080.10">
    <property type="entry name" value="Glycerol uptake facilitator protein"/>
    <property type="match status" value="2"/>
</dbReference>